<comment type="caution">
    <text evidence="1">The sequence shown here is derived from an EMBL/GenBank/DDBJ whole genome shotgun (WGS) entry which is preliminary data.</text>
</comment>
<dbReference type="Proteomes" id="UP001148662">
    <property type="component" value="Unassembled WGS sequence"/>
</dbReference>
<name>A0ACC1RT25_9APHY</name>
<sequence length="197" mass="22384">MSSLDGALEDTLNPPESTTNLEDNKDDIDIHEDVTMEEKPASDDGDEQAEDDGMDLFGEEEVAEEVKHEDTAPSPVSSEPLDGISSLERKHREEMEYAEEDEPEQTMEESKLEAHANIPNIPMPRSSDGNHWVIRIPNFIKVDSKPFHPDTYAGPEEDEDAQTGESLREKSMSIKLKVENTVRWRWTKDENGQDPRY</sequence>
<protein>
    <submittedName>
        <fullName evidence="1">Uncharacterized protein</fullName>
    </submittedName>
</protein>
<proteinExistence type="predicted"/>
<reference evidence="1" key="1">
    <citation type="submission" date="2022-07" db="EMBL/GenBank/DDBJ databases">
        <title>Genome Sequence of Phlebia brevispora.</title>
        <authorList>
            <person name="Buettner E."/>
        </authorList>
    </citation>
    <scope>NUCLEOTIDE SEQUENCE</scope>
    <source>
        <strain evidence="1">MPL23</strain>
    </source>
</reference>
<accession>A0ACC1RT25</accession>
<evidence type="ECO:0000313" key="2">
    <source>
        <dbReference type="Proteomes" id="UP001148662"/>
    </source>
</evidence>
<organism evidence="1 2">
    <name type="scientific">Phlebia brevispora</name>
    <dbReference type="NCBI Taxonomy" id="194682"/>
    <lineage>
        <taxon>Eukaryota</taxon>
        <taxon>Fungi</taxon>
        <taxon>Dikarya</taxon>
        <taxon>Basidiomycota</taxon>
        <taxon>Agaricomycotina</taxon>
        <taxon>Agaricomycetes</taxon>
        <taxon>Polyporales</taxon>
        <taxon>Meruliaceae</taxon>
        <taxon>Phlebia</taxon>
    </lineage>
</organism>
<evidence type="ECO:0000313" key="1">
    <source>
        <dbReference type="EMBL" id="KAJ3526212.1"/>
    </source>
</evidence>
<gene>
    <name evidence="1" type="ORF">NM688_g8285</name>
</gene>
<dbReference type="EMBL" id="JANHOG010002183">
    <property type="protein sequence ID" value="KAJ3526212.1"/>
    <property type="molecule type" value="Genomic_DNA"/>
</dbReference>
<keyword evidence="2" id="KW-1185">Reference proteome</keyword>